<dbReference type="FunFam" id="3.30.40.10:FF:000214">
    <property type="entry name" value="E3 ubiquitin-protein ligase PDZRN3 isoform X1"/>
    <property type="match status" value="1"/>
</dbReference>
<dbReference type="GO" id="GO:0016874">
    <property type="term" value="F:ligase activity"/>
    <property type="evidence" value="ECO:0007669"/>
    <property type="project" value="UniProtKB-KW"/>
</dbReference>
<evidence type="ECO:0000259" key="6">
    <source>
        <dbReference type="PROSITE" id="PS50106"/>
    </source>
</evidence>
<dbReference type="CDD" id="cd16719">
    <property type="entry name" value="RING-HC_LNX4"/>
    <property type="match status" value="1"/>
</dbReference>
<evidence type="ECO:0000256" key="2">
    <source>
        <dbReference type="ARBA" id="ARBA00022771"/>
    </source>
</evidence>
<dbReference type="InterPro" id="IPR036034">
    <property type="entry name" value="PDZ_sf"/>
</dbReference>
<accession>A0A8J7TGQ7</accession>
<dbReference type="PANTHER" id="PTHR10131:SF157">
    <property type="entry name" value="RECEPTOR-ASSOCIATED FACTOR, PUTATIVE-RELATED"/>
    <property type="match status" value="1"/>
</dbReference>
<evidence type="ECO:0000256" key="3">
    <source>
        <dbReference type="ARBA" id="ARBA00022833"/>
    </source>
</evidence>
<dbReference type="SUPFAM" id="SSF49599">
    <property type="entry name" value="TRAF domain-like"/>
    <property type="match status" value="1"/>
</dbReference>
<dbReference type="PROSITE" id="PS00518">
    <property type="entry name" value="ZF_RING_1"/>
    <property type="match status" value="1"/>
</dbReference>
<sequence>MGLDVELFVDSVDPDFRCRLCTKVLEDPMSTPCGHVFCAGCILPWSVQQRQCPLYCKPISAKELHQVLPLKNLIQKLIIRCLYHSRGCIKKVKVQDLGYHTEMCDYSPSRCRNKGCNEVLSLKDMDTHMRESCDYRPVEICQNGCGLLLLHKDIVHGNHCCLSALRAQSGALQVKSANMEQEAKRQGIRLARRENSLLARVSALQNEVHLTALNYQMRFNRYKIYINNLSKHVTGRCKGGELQRLSIALHREKDSLGFNIIGGILLQEESTPEGIYVSKILEKGPADKAGLQLHDQIIEVGPSLPCCNCTTSSSCLFTVDVSKFTLVLVVSLVKEACADLCIYFLYEFYFAK</sequence>
<reference evidence="7" key="1">
    <citation type="journal article" date="2021" name="Cell">
        <title>Tracing the genetic footprints of vertebrate landing in non-teleost ray-finned fishes.</title>
        <authorList>
            <person name="Bi X."/>
            <person name="Wang K."/>
            <person name="Yang L."/>
            <person name="Pan H."/>
            <person name="Jiang H."/>
            <person name="Wei Q."/>
            <person name="Fang M."/>
            <person name="Yu H."/>
            <person name="Zhu C."/>
            <person name="Cai Y."/>
            <person name="He Y."/>
            <person name="Gan X."/>
            <person name="Zeng H."/>
            <person name="Yu D."/>
            <person name="Zhu Y."/>
            <person name="Jiang H."/>
            <person name="Qiu Q."/>
            <person name="Yang H."/>
            <person name="Zhang Y.E."/>
            <person name="Wang W."/>
            <person name="Zhu M."/>
            <person name="He S."/>
            <person name="Zhang G."/>
        </authorList>
    </citation>
    <scope>NUCLEOTIDE SEQUENCE</scope>
    <source>
        <strain evidence="7">Allg_001</strain>
    </source>
</reference>
<evidence type="ECO:0000313" key="8">
    <source>
        <dbReference type="Proteomes" id="UP000736164"/>
    </source>
</evidence>
<keyword evidence="8" id="KW-1185">Reference proteome</keyword>
<dbReference type="SMART" id="SM00184">
    <property type="entry name" value="RING"/>
    <property type="match status" value="1"/>
</dbReference>
<proteinExistence type="predicted"/>
<dbReference type="InterPro" id="IPR013083">
    <property type="entry name" value="Znf_RING/FYVE/PHD"/>
</dbReference>
<evidence type="ECO:0000259" key="5">
    <source>
        <dbReference type="PROSITE" id="PS50089"/>
    </source>
</evidence>
<dbReference type="AlphaFoldDB" id="A0A8J7TGQ7"/>
<evidence type="ECO:0000313" key="7">
    <source>
        <dbReference type="EMBL" id="MBN3322376.1"/>
    </source>
</evidence>
<dbReference type="Pfam" id="PF13923">
    <property type="entry name" value="zf-C3HC4_2"/>
    <property type="match status" value="1"/>
</dbReference>
<dbReference type="Pfam" id="PF00595">
    <property type="entry name" value="PDZ"/>
    <property type="match status" value="1"/>
</dbReference>
<dbReference type="SMART" id="SM00228">
    <property type="entry name" value="PDZ"/>
    <property type="match status" value="1"/>
</dbReference>
<dbReference type="InterPro" id="IPR001841">
    <property type="entry name" value="Znf_RING"/>
</dbReference>
<gene>
    <name evidence="7" type="primary">Pdzrn3_1</name>
    <name evidence="7" type="ORF">GTO95_0006580</name>
</gene>
<dbReference type="SUPFAM" id="SSF50156">
    <property type="entry name" value="PDZ domain-like"/>
    <property type="match status" value="1"/>
</dbReference>
<dbReference type="GO" id="GO:0043122">
    <property type="term" value="P:regulation of canonical NF-kappaB signal transduction"/>
    <property type="evidence" value="ECO:0007669"/>
    <property type="project" value="TreeGrafter"/>
</dbReference>
<keyword evidence="2 4" id="KW-0863">Zinc-finger</keyword>
<name>A0A8J7TGQ7_ATRSP</name>
<dbReference type="PROSITE" id="PS50089">
    <property type="entry name" value="ZF_RING_2"/>
    <property type="match status" value="1"/>
</dbReference>
<keyword evidence="1" id="KW-0479">Metal-binding</keyword>
<evidence type="ECO:0000256" key="4">
    <source>
        <dbReference type="PROSITE-ProRule" id="PRU00175"/>
    </source>
</evidence>
<dbReference type="Gene3D" id="3.30.40.10">
    <property type="entry name" value="Zinc/RING finger domain, C3HC4 (zinc finger)"/>
    <property type="match status" value="2"/>
</dbReference>
<dbReference type="InterPro" id="IPR001478">
    <property type="entry name" value="PDZ"/>
</dbReference>
<feature type="domain" description="PDZ" evidence="6">
    <location>
        <begin position="246"/>
        <end position="300"/>
    </location>
</feature>
<dbReference type="Proteomes" id="UP000736164">
    <property type="component" value="Unassembled WGS sequence"/>
</dbReference>
<dbReference type="SUPFAM" id="SSF57850">
    <property type="entry name" value="RING/U-box"/>
    <property type="match status" value="1"/>
</dbReference>
<evidence type="ECO:0000256" key="1">
    <source>
        <dbReference type="ARBA" id="ARBA00022723"/>
    </source>
</evidence>
<organism evidence="7 8">
    <name type="scientific">Atractosteus spatula</name>
    <name type="common">Alligator gar</name>
    <name type="synonym">Lepisosteus spatula</name>
    <dbReference type="NCBI Taxonomy" id="7917"/>
    <lineage>
        <taxon>Eukaryota</taxon>
        <taxon>Metazoa</taxon>
        <taxon>Chordata</taxon>
        <taxon>Craniata</taxon>
        <taxon>Vertebrata</taxon>
        <taxon>Euteleostomi</taxon>
        <taxon>Actinopterygii</taxon>
        <taxon>Neopterygii</taxon>
        <taxon>Holostei</taxon>
        <taxon>Semionotiformes</taxon>
        <taxon>Lepisosteidae</taxon>
        <taxon>Atractosteus</taxon>
    </lineage>
</organism>
<dbReference type="InterPro" id="IPR017907">
    <property type="entry name" value="Znf_RING_CS"/>
</dbReference>
<comment type="caution">
    <text evidence="7">The sequence shown here is derived from an EMBL/GenBank/DDBJ whole genome shotgun (WGS) entry which is preliminary data.</text>
</comment>
<keyword evidence="7" id="KW-0436">Ligase</keyword>
<dbReference type="Gene3D" id="2.30.42.10">
    <property type="match status" value="1"/>
</dbReference>
<dbReference type="EMBL" id="JAAWVO010060143">
    <property type="protein sequence ID" value="MBN3322376.1"/>
    <property type="molecule type" value="Genomic_DNA"/>
</dbReference>
<protein>
    <submittedName>
        <fullName evidence="7">PZRN3 ligase</fullName>
    </submittedName>
</protein>
<feature type="domain" description="RING-type" evidence="5">
    <location>
        <begin position="18"/>
        <end position="54"/>
    </location>
</feature>
<dbReference type="PROSITE" id="PS50106">
    <property type="entry name" value="PDZ"/>
    <property type="match status" value="1"/>
</dbReference>
<dbReference type="PANTHER" id="PTHR10131">
    <property type="entry name" value="TNF RECEPTOR ASSOCIATED FACTOR"/>
    <property type="match status" value="1"/>
</dbReference>
<keyword evidence="3" id="KW-0862">Zinc</keyword>
<feature type="non-terminal residue" evidence="7">
    <location>
        <position position="352"/>
    </location>
</feature>
<feature type="non-terminal residue" evidence="7">
    <location>
        <position position="1"/>
    </location>
</feature>
<dbReference type="GO" id="GO:0008270">
    <property type="term" value="F:zinc ion binding"/>
    <property type="evidence" value="ECO:0007669"/>
    <property type="project" value="UniProtKB-KW"/>
</dbReference>